<reference evidence="1" key="1">
    <citation type="journal article" date="2021" name="Proc. Natl. Acad. Sci. U.S.A.">
        <title>A Catalog of Tens of Thousands of Viruses from Human Metagenomes Reveals Hidden Associations with Chronic Diseases.</title>
        <authorList>
            <person name="Tisza M.J."/>
            <person name="Buck C.B."/>
        </authorList>
    </citation>
    <scope>NUCLEOTIDE SEQUENCE</scope>
    <source>
        <strain evidence="1">CtY4J10</strain>
    </source>
</reference>
<name>A0A8S5VVT4_9CAUD</name>
<proteinExistence type="predicted"/>
<organism evidence="1">
    <name type="scientific">Ackermannviridae sp</name>
    <dbReference type="NCBI Taxonomy" id="2831612"/>
    <lineage>
        <taxon>Viruses</taxon>
        <taxon>Duplodnaviria</taxon>
        <taxon>Heunggongvirae</taxon>
        <taxon>Uroviricota</taxon>
        <taxon>Caudoviricetes</taxon>
        <taxon>Pantevenvirales</taxon>
        <taxon>Ackermannviridae</taxon>
    </lineage>
</organism>
<dbReference type="EMBL" id="BK035411">
    <property type="protein sequence ID" value="DAG99411.1"/>
    <property type="molecule type" value="Genomic_DNA"/>
</dbReference>
<evidence type="ECO:0000313" key="1">
    <source>
        <dbReference type="EMBL" id="DAG99411.1"/>
    </source>
</evidence>
<protein>
    <submittedName>
        <fullName evidence="1">Uncharacterized protein</fullName>
    </submittedName>
</protein>
<accession>A0A8S5VVT4</accession>
<sequence length="132" mass="14484">MCCAWWLLMGVAPRIPGENAKGKTLAQIYEYGMGSASIKALYCNEKLASASDGTFEIHIKKAGTYRLIGWVQARDSAYKAYLKCNDVTIFGPFINSGFDLEKKLSAGDVISIPSQYMDYYSTASATLIILTT</sequence>